<dbReference type="RefSeq" id="WP_167166677.1">
    <property type="nucleotide sequence ID" value="NZ_JAAOYM010000001.1"/>
</dbReference>
<reference evidence="3 4" key="1">
    <citation type="submission" date="2020-03" db="EMBL/GenBank/DDBJ databases">
        <title>Sequencing the genomes of 1000 actinobacteria strains.</title>
        <authorList>
            <person name="Klenk H.-P."/>
        </authorList>
    </citation>
    <scope>NUCLEOTIDE SEQUENCE [LARGE SCALE GENOMIC DNA]</scope>
    <source>
        <strain evidence="3 4">DSM 45685</strain>
    </source>
</reference>
<dbReference type="Pfam" id="PF11796">
    <property type="entry name" value="DUF3323"/>
    <property type="match status" value="1"/>
</dbReference>
<keyword evidence="4" id="KW-1185">Reference proteome</keyword>
<evidence type="ECO:0000259" key="2">
    <source>
        <dbReference type="Pfam" id="PF11796"/>
    </source>
</evidence>
<name>A0A7X5UM29_9PSEU</name>
<dbReference type="Pfam" id="PF09664">
    <property type="entry name" value="DUF2399"/>
    <property type="match status" value="1"/>
</dbReference>
<feature type="domain" description="Conserved hypothetical protein CHP02679 N terminus" evidence="2">
    <location>
        <begin position="69"/>
        <end position="240"/>
    </location>
</feature>
<gene>
    <name evidence="3" type="ORF">FHU38_000863</name>
</gene>
<proteinExistence type="predicted"/>
<dbReference type="Proteomes" id="UP000545493">
    <property type="component" value="Unassembled WGS sequence"/>
</dbReference>
<accession>A0A7X5UM29</accession>
<evidence type="ECO:0000313" key="3">
    <source>
        <dbReference type="EMBL" id="NIJ10519.1"/>
    </source>
</evidence>
<organism evidence="3 4">
    <name type="scientific">Saccharomonospora amisosensis</name>
    <dbReference type="NCBI Taxonomy" id="1128677"/>
    <lineage>
        <taxon>Bacteria</taxon>
        <taxon>Bacillati</taxon>
        <taxon>Actinomycetota</taxon>
        <taxon>Actinomycetes</taxon>
        <taxon>Pseudonocardiales</taxon>
        <taxon>Pseudonocardiaceae</taxon>
        <taxon>Saccharomonospora</taxon>
    </lineage>
</organism>
<dbReference type="InterPro" id="IPR024466">
    <property type="entry name" value="CHP02679_N"/>
</dbReference>
<dbReference type="EMBL" id="JAAOYM010000001">
    <property type="protein sequence ID" value="NIJ10519.1"/>
    <property type="molecule type" value="Genomic_DNA"/>
</dbReference>
<dbReference type="AlphaFoldDB" id="A0A7X5UM29"/>
<evidence type="ECO:0000259" key="1">
    <source>
        <dbReference type="Pfam" id="PF09664"/>
    </source>
</evidence>
<protein>
    <submittedName>
        <fullName evidence="3">Uncharacterized protein (TIGR02679 family)</fullName>
    </submittedName>
</protein>
<comment type="caution">
    <text evidence="3">The sequence shown here is derived from an EMBL/GenBank/DDBJ whole genome shotgun (WGS) entry which is preliminary data.</text>
</comment>
<feature type="domain" description="DUF2399" evidence="1">
    <location>
        <begin position="259"/>
        <end position="390"/>
    </location>
</feature>
<evidence type="ECO:0000313" key="4">
    <source>
        <dbReference type="Proteomes" id="UP000545493"/>
    </source>
</evidence>
<dbReference type="InterPro" id="IPR024465">
    <property type="entry name" value="DUF2399"/>
</dbReference>
<sequence length="407" mass="43490">MSVDLSLIADDPELAPLWTAIYERLCSGQDPEAIATVEAPKLSAAGVATLRSWLDTTTRRRRGRSAITVSQTGATVPVRELLKVLGLSAADLQPLVERAKGRTVVNRAAARQEASTQRQELWSYAADKLPPLPGLRAKMRTAGIGDDEQAVRRLIDALAKAMAKIPAHPPVSLPKLAHDCAGDPHYFDLDTLAGARLVAAVAEFTNQLEPSRPDRVRGLLAEVGVLADRLWATVLLYQVHVTGDGPIDRRLREATAPVALTLLDLTQNPPSLAPQVLTVVENPSVLEAAMTRKSRQALACTSGQLRGVDHTLLQLASDQGVQLQYAGDLDEHGLQIANYVATTYGAHLVAMDAATVQDAGTEPSAVPLGSLSQTCDSELAEALRGGGGRVVFQEHDVVLRRLLEPGL</sequence>